<evidence type="ECO:0000256" key="6">
    <source>
        <dbReference type="ARBA" id="ARBA00022500"/>
    </source>
</evidence>
<dbReference type="Pfam" id="PF02050">
    <property type="entry name" value="FliJ"/>
    <property type="match status" value="1"/>
</dbReference>
<dbReference type="Proteomes" id="UP001201161">
    <property type="component" value="Unassembled WGS sequence"/>
</dbReference>
<evidence type="ECO:0000256" key="1">
    <source>
        <dbReference type="ARBA" id="ARBA00004413"/>
    </source>
</evidence>
<protein>
    <recommendedName>
        <fullName evidence="3">Flagellar FliJ protein</fullName>
    </recommendedName>
</protein>
<name>A0ABS9HD55_9ACTN</name>
<keyword evidence="9" id="KW-0472">Membrane</keyword>
<evidence type="ECO:0000313" key="12">
    <source>
        <dbReference type="EMBL" id="MCF6378237.1"/>
    </source>
</evidence>
<evidence type="ECO:0000256" key="9">
    <source>
        <dbReference type="ARBA" id="ARBA00023136"/>
    </source>
</evidence>
<dbReference type="InterPro" id="IPR012823">
    <property type="entry name" value="Flagell_FliJ"/>
</dbReference>
<keyword evidence="8" id="KW-0653">Protein transport</keyword>
<dbReference type="InterPro" id="IPR053716">
    <property type="entry name" value="Flag_assembly_chemotaxis_eff"/>
</dbReference>
<feature type="compositionally biased region" description="Basic and acidic residues" evidence="11">
    <location>
        <begin position="35"/>
        <end position="45"/>
    </location>
</feature>
<comment type="similarity">
    <text evidence="2">Belongs to the FliJ family.</text>
</comment>
<keyword evidence="7" id="KW-1005">Bacterial flagellum biogenesis</keyword>
<dbReference type="Gene3D" id="1.10.287.1700">
    <property type="match status" value="1"/>
</dbReference>
<evidence type="ECO:0000256" key="8">
    <source>
        <dbReference type="ARBA" id="ARBA00022927"/>
    </source>
</evidence>
<dbReference type="RefSeq" id="WP_236402008.1">
    <property type="nucleotide sequence ID" value="NZ_JAKJHZ010000007.1"/>
</dbReference>
<evidence type="ECO:0000256" key="3">
    <source>
        <dbReference type="ARBA" id="ARBA00020392"/>
    </source>
</evidence>
<keyword evidence="12" id="KW-0966">Cell projection</keyword>
<organism evidence="12 13">
    <name type="scientific">Nocardioides potassii</name>
    <dbReference type="NCBI Taxonomy" id="2911371"/>
    <lineage>
        <taxon>Bacteria</taxon>
        <taxon>Bacillati</taxon>
        <taxon>Actinomycetota</taxon>
        <taxon>Actinomycetes</taxon>
        <taxon>Propionibacteriales</taxon>
        <taxon>Nocardioidaceae</taxon>
        <taxon>Nocardioides</taxon>
    </lineage>
</organism>
<comment type="caution">
    <text evidence="12">The sequence shown here is derived from an EMBL/GenBank/DDBJ whole genome shotgun (WGS) entry which is preliminary data.</text>
</comment>
<proteinExistence type="inferred from homology"/>
<keyword evidence="13" id="KW-1185">Reference proteome</keyword>
<keyword evidence="5" id="KW-1003">Cell membrane</keyword>
<keyword evidence="6" id="KW-0145">Chemotaxis</keyword>
<reference evidence="12 13" key="1">
    <citation type="submission" date="2022-01" db="EMBL/GenBank/DDBJ databases">
        <title>Nocardioides sp. nov., an actinomycete isolated from mining soil.</title>
        <authorList>
            <person name="Liu L."/>
        </authorList>
    </citation>
    <scope>NUCLEOTIDE SEQUENCE [LARGE SCALE GENOMIC DNA]</scope>
    <source>
        <strain evidence="12 13">KLBMP 9356</strain>
    </source>
</reference>
<evidence type="ECO:0000313" key="13">
    <source>
        <dbReference type="Proteomes" id="UP001201161"/>
    </source>
</evidence>
<gene>
    <name evidence="12" type="ORF">L2K70_11545</name>
</gene>
<keyword evidence="10" id="KW-1006">Bacterial flagellum protein export</keyword>
<accession>A0ABS9HD55</accession>
<evidence type="ECO:0000256" key="10">
    <source>
        <dbReference type="ARBA" id="ARBA00023225"/>
    </source>
</evidence>
<dbReference type="EMBL" id="JAKJHZ010000007">
    <property type="protein sequence ID" value="MCF6378237.1"/>
    <property type="molecule type" value="Genomic_DNA"/>
</dbReference>
<keyword evidence="12" id="KW-0282">Flagellum</keyword>
<keyword evidence="4" id="KW-0813">Transport</keyword>
<evidence type="ECO:0000256" key="5">
    <source>
        <dbReference type="ARBA" id="ARBA00022475"/>
    </source>
</evidence>
<keyword evidence="12" id="KW-0969">Cilium</keyword>
<feature type="region of interest" description="Disordered" evidence="11">
    <location>
        <begin position="1"/>
        <end position="53"/>
    </location>
</feature>
<evidence type="ECO:0000256" key="11">
    <source>
        <dbReference type="SAM" id="MobiDB-lite"/>
    </source>
</evidence>
<evidence type="ECO:0000256" key="2">
    <source>
        <dbReference type="ARBA" id="ARBA00010004"/>
    </source>
</evidence>
<evidence type="ECO:0000256" key="7">
    <source>
        <dbReference type="ARBA" id="ARBA00022795"/>
    </source>
</evidence>
<feature type="compositionally biased region" description="Basic and acidic residues" evidence="11">
    <location>
        <begin position="1"/>
        <end position="10"/>
    </location>
</feature>
<comment type="subcellular location">
    <subcellularLocation>
        <location evidence="1">Cell membrane</location>
        <topology evidence="1">Peripheral membrane protein</topology>
        <orientation evidence="1">Cytoplasmic side</orientation>
    </subcellularLocation>
</comment>
<evidence type="ECO:0000256" key="4">
    <source>
        <dbReference type="ARBA" id="ARBA00022448"/>
    </source>
</evidence>
<sequence>MARTSDHDPDAGMNAVARVRGVREQDSRLGLSRAAADEREADRRLHATSAQLAASRDPEQCDAATFASARTFAAGLALEVSASRAALATAETVTVAAREHWQHDRTRLAAVELLLERRAEQRRAERARRERVEVDDLTAARWLRGRPAAPTTGGTP</sequence>